<evidence type="ECO:0000256" key="1">
    <source>
        <dbReference type="SAM" id="MobiDB-lite"/>
    </source>
</evidence>
<evidence type="ECO:0000313" key="3">
    <source>
        <dbReference type="Proteomes" id="UP000276899"/>
    </source>
</evidence>
<reference evidence="2 3" key="1">
    <citation type="submission" date="2018-12" db="EMBL/GenBank/DDBJ databases">
        <authorList>
            <consortium name="Pathogen Informatics"/>
        </authorList>
    </citation>
    <scope>NUCLEOTIDE SEQUENCE [LARGE SCALE GENOMIC DNA]</scope>
    <source>
        <strain evidence="2 3">NCTC11923</strain>
    </source>
</reference>
<proteinExistence type="predicted"/>
<dbReference type="RefSeq" id="WP_051281158.1">
    <property type="nucleotide sequence ID" value="NZ_CBCRWE010000025.1"/>
</dbReference>
<dbReference type="STRING" id="1278298.GCA_000428685_01939"/>
<name>A0A448KB74_9ACTO</name>
<gene>
    <name evidence="2" type="ORF">NCTC11923_00805</name>
</gene>
<protein>
    <recommendedName>
        <fullName evidence="4">Bacterial sensory transduction regulator</fullName>
    </recommendedName>
</protein>
<feature type="compositionally biased region" description="Low complexity" evidence="1">
    <location>
        <begin position="162"/>
        <end position="171"/>
    </location>
</feature>
<evidence type="ECO:0008006" key="4">
    <source>
        <dbReference type="Google" id="ProtNLM"/>
    </source>
</evidence>
<dbReference type="AlphaFoldDB" id="A0A448KB74"/>
<feature type="region of interest" description="Disordered" evidence="1">
    <location>
        <begin position="146"/>
        <end position="171"/>
    </location>
</feature>
<dbReference type="KEGG" id="asla:NCTC11923_00805"/>
<sequence>MAWWNKPEGTLTPSVSMDRLASWFITNSFAYELGGSGRVIRAGFDGVFYSFTVVSDRIMSVHGSYLTSLPTDFATVEEVRAVAHRVADSRVMPAVYLVVDEQGLGLHANATVSTGGGLNDEQLDSVIDFTIGGIDGAVCEILTELGQPTPDQAQGSRDQEEPAAQGGEPEE</sequence>
<dbReference type="Proteomes" id="UP000276899">
    <property type="component" value="Chromosome"/>
</dbReference>
<organism evidence="2 3">
    <name type="scientific">Actinomyces slackii</name>
    <dbReference type="NCBI Taxonomy" id="52774"/>
    <lineage>
        <taxon>Bacteria</taxon>
        <taxon>Bacillati</taxon>
        <taxon>Actinomycetota</taxon>
        <taxon>Actinomycetes</taxon>
        <taxon>Actinomycetales</taxon>
        <taxon>Actinomycetaceae</taxon>
        <taxon>Actinomyces</taxon>
    </lineage>
</organism>
<accession>A0A448KB74</accession>
<evidence type="ECO:0000313" key="2">
    <source>
        <dbReference type="EMBL" id="VEG74183.1"/>
    </source>
</evidence>
<dbReference type="EMBL" id="LR134363">
    <property type="protein sequence ID" value="VEG74183.1"/>
    <property type="molecule type" value="Genomic_DNA"/>
</dbReference>
<keyword evidence="3" id="KW-1185">Reference proteome</keyword>